<accession>D8LL92</accession>
<protein>
    <submittedName>
        <fullName evidence="2">Uncharacterized protein</fullName>
    </submittedName>
</protein>
<dbReference type="Proteomes" id="UP000002630">
    <property type="component" value="Linkage Group LG20"/>
</dbReference>
<sequence length="330" mass="35290">MRAPVALLGTFTVLSTAHGFIVRPKVVHSRRSGGAERTCRACSRRQAKGQPAIERERPAERQFISILSADGTEQRLPVASASSFPLWFIDGDEQVDDAGRKHVTQVPGPNAELGWVNPRSYSELWVPEGSPAPAMKLCLGMLMKDGVPRYVMPMVDLVVSKGGRKWRNRGLNSVPVAHTWEPVERAAAGSVFLSAYAEERVEGSETDSMWGAIAEKLPVTDAFTDIVSVLADPPEELDIGSGFHVLVAEVAVPGSGPGGSSVVAAARDGGRVRVFLSDVSEPADLLDLEEMGKGGIRGVAALGFDVVSVANGGESEFLPEVYRPFFKPGE</sequence>
<dbReference type="EMBL" id="FN648553">
    <property type="protein sequence ID" value="CBN77090.1"/>
    <property type="molecule type" value="Genomic_DNA"/>
</dbReference>
<evidence type="ECO:0000313" key="3">
    <source>
        <dbReference type="Proteomes" id="UP000002630"/>
    </source>
</evidence>
<dbReference type="EMBL" id="FN649745">
    <property type="protein sequence ID" value="CBN77090.1"/>
    <property type="molecule type" value="Genomic_DNA"/>
</dbReference>
<keyword evidence="1" id="KW-0732">Signal</keyword>
<dbReference type="InParanoid" id="D8LL92"/>
<feature type="signal peptide" evidence="1">
    <location>
        <begin position="1"/>
        <end position="19"/>
    </location>
</feature>
<proteinExistence type="predicted"/>
<feature type="chain" id="PRO_5003117306" evidence="1">
    <location>
        <begin position="20"/>
        <end position="330"/>
    </location>
</feature>
<dbReference type="OMA" id="HTWEPVE"/>
<gene>
    <name evidence="2" type="ORF">Esi_0036_0013</name>
</gene>
<dbReference type="eggNOG" id="ENOG502SGID">
    <property type="taxonomic scope" value="Eukaryota"/>
</dbReference>
<keyword evidence="3" id="KW-1185">Reference proteome</keyword>
<dbReference type="OrthoDB" id="10262585at2759"/>
<dbReference type="AlphaFoldDB" id="D8LL92"/>
<organism evidence="2 3">
    <name type="scientific">Ectocarpus siliculosus</name>
    <name type="common">Brown alga</name>
    <name type="synonym">Conferva siliculosa</name>
    <dbReference type="NCBI Taxonomy" id="2880"/>
    <lineage>
        <taxon>Eukaryota</taxon>
        <taxon>Sar</taxon>
        <taxon>Stramenopiles</taxon>
        <taxon>Ochrophyta</taxon>
        <taxon>PX clade</taxon>
        <taxon>Phaeophyceae</taxon>
        <taxon>Ectocarpales</taxon>
        <taxon>Ectocarpaceae</taxon>
        <taxon>Ectocarpus</taxon>
    </lineage>
</organism>
<reference evidence="2 3" key="1">
    <citation type="journal article" date="2010" name="Nature">
        <title>The Ectocarpus genome and the independent evolution of multicellularity in brown algae.</title>
        <authorList>
            <person name="Cock J.M."/>
            <person name="Sterck L."/>
            <person name="Rouze P."/>
            <person name="Scornet D."/>
            <person name="Allen A.E."/>
            <person name="Amoutzias G."/>
            <person name="Anthouard V."/>
            <person name="Artiguenave F."/>
            <person name="Aury J.M."/>
            <person name="Badger J.H."/>
            <person name="Beszteri B."/>
            <person name="Billiau K."/>
            <person name="Bonnet E."/>
            <person name="Bothwell J.H."/>
            <person name="Bowler C."/>
            <person name="Boyen C."/>
            <person name="Brownlee C."/>
            <person name="Carrano C.J."/>
            <person name="Charrier B."/>
            <person name="Cho G.Y."/>
            <person name="Coelho S.M."/>
            <person name="Collen J."/>
            <person name="Corre E."/>
            <person name="Da Silva C."/>
            <person name="Delage L."/>
            <person name="Delaroque N."/>
            <person name="Dittami S.M."/>
            <person name="Doulbeau S."/>
            <person name="Elias M."/>
            <person name="Farnham G."/>
            <person name="Gachon C.M."/>
            <person name="Gschloessl B."/>
            <person name="Heesch S."/>
            <person name="Jabbari K."/>
            <person name="Jubin C."/>
            <person name="Kawai H."/>
            <person name="Kimura K."/>
            <person name="Kloareg B."/>
            <person name="Kupper F.C."/>
            <person name="Lang D."/>
            <person name="Le Bail A."/>
            <person name="Leblanc C."/>
            <person name="Lerouge P."/>
            <person name="Lohr M."/>
            <person name="Lopez P.J."/>
            <person name="Martens C."/>
            <person name="Maumus F."/>
            <person name="Michel G."/>
            <person name="Miranda-Saavedra D."/>
            <person name="Morales J."/>
            <person name="Moreau H."/>
            <person name="Motomura T."/>
            <person name="Nagasato C."/>
            <person name="Napoli C.A."/>
            <person name="Nelson D.R."/>
            <person name="Nyvall-Collen P."/>
            <person name="Peters A.F."/>
            <person name="Pommier C."/>
            <person name="Potin P."/>
            <person name="Poulain J."/>
            <person name="Quesneville H."/>
            <person name="Read B."/>
            <person name="Rensing S.A."/>
            <person name="Ritter A."/>
            <person name="Rousvoal S."/>
            <person name="Samanta M."/>
            <person name="Samson G."/>
            <person name="Schroeder D.C."/>
            <person name="Segurens B."/>
            <person name="Strittmatter M."/>
            <person name="Tonon T."/>
            <person name="Tregear J.W."/>
            <person name="Valentin K."/>
            <person name="von Dassow P."/>
            <person name="Yamagishi T."/>
            <person name="Van de Peer Y."/>
            <person name="Wincker P."/>
        </authorList>
    </citation>
    <scope>NUCLEOTIDE SEQUENCE [LARGE SCALE GENOMIC DNA]</scope>
    <source>
        <strain evidence="3">Ec32 / CCAP1310/4</strain>
    </source>
</reference>
<evidence type="ECO:0000313" key="2">
    <source>
        <dbReference type="EMBL" id="CBN77090.1"/>
    </source>
</evidence>
<name>D8LL92_ECTSI</name>
<evidence type="ECO:0000256" key="1">
    <source>
        <dbReference type="SAM" id="SignalP"/>
    </source>
</evidence>